<protein>
    <submittedName>
        <fullName evidence="1">Uncharacterized protein</fullName>
    </submittedName>
</protein>
<reference evidence="1 2" key="1">
    <citation type="journal article" date="2013" name="Genome Announc.">
        <title>Genome Sequence of Mycoplasma columbinum Strain SF7.</title>
        <authorList>
            <person name="Guo Z."/>
            <person name="Xu X."/>
            <person name="Zheng Q."/>
            <person name="Li T."/>
            <person name="Kuang S."/>
            <person name="Zhang Z."/>
            <person name="Chen Y."/>
            <person name="Lu X."/>
            <person name="Zhou R."/>
            <person name="Bi D."/>
            <person name="Jin H."/>
        </authorList>
    </citation>
    <scope>NUCLEOTIDE SEQUENCE [LARGE SCALE GENOMIC DNA]</scope>
    <source>
        <strain evidence="1 2">SF7</strain>
    </source>
</reference>
<dbReference type="RefSeq" id="WP_006608325.1">
    <property type="nucleotide sequence ID" value="NZ_AFXA01000002.1"/>
</dbReference>
<dbReference type="Proteomes" id="UP000004978">
    <property type="component" value="Unassembled WGS sequence"/>
</dbReference>
<dbReference type="InterPro" id="IPR058231">
    <property type="entry name" value="MG284-like_C"/>
</dbReference>
<dbReference type="AlphaFoldDB" id="F9UJ59"/>
<accession>F9UJ59</accession>
<evidence type="ECO:0000313" key="2">
    <source>
        <dbReference type="Proteomes" id="UP000004978"/>
    </source>
</evidence>
<sequence>MNLLHQQTYFHNMSNIEKYKSVENICFLELSKSKSQRWDALKNSYSELQNKDEYKLGKFYSNNFSKVLACLTDISKMIIENEFLNNNKNKSWYLLYFSKTTYYKYRNNAIDEFLFYYLDN</sequence>
<dbReference type="eggNOG" id="ENOG5032EWD">
    <property type="taxonomic scope" value="Bacteria"/>
</dbReference>
<organism evidence="1 2">
    <name type="scientific">Mycoplasmopsis columbina SF7</name>
    <dbReference type="NCBI Taxonomy" id="1037410"/>
    <lineage>
        <taxon>Bacteria</taxon>
        <taxon>Bacillati</taxon>
        <taxon>Mycoplasmatota</taxon>
        <taxon>Mycoplasmoidales</taxon>
        <taxon>Metamycoplasmataceae</taxon>
        <taxon>Mycoplasmopsis</taxon>
    </lineage>
</organism>
<dbReference type="EMBL" id="AFXA01000002">
    <property type="protein sequence ID" value="EGV00555.1"/>
    <property type="molecule type" value="Genomic_DNA"/>
</dbReference>
<evidence type="ECO:0000313" key="1">
    <source>
        <dbReference type="EMBL" id="EGV00555.1"/>
    </source>
</evidence>
<name>F9UJ59_9BACT</name>
<keyword evidence="2" id="KW-1185">Reference proteome</keyword>
<gene>
    <name evidence="1" type="ORF">MCSF7_02584</name>
</gene>
<comment type="caution">
    <text evidence="1">The sequence shown here is derived from an EMBL/GenBank/DDBJ whole genome shotgun (WGS) entry which is preliminary data.</text>
</comment>
<dbReference type="NCBIfam" id="NF045770">
    <property type="entry name" value="MPN403_MG284_C"/>
    <property type="match status" value="1"/>
</dbReference>
<dbReference type="STRING" id="1037410.MCSF7_02584"/>
<proteinExistence type="predicted"/>